<sequence>MLMFLDHIIVRKRKQKNKEIKNSQAKISIYIPYLSQNIKVNSKAASSESKVKVNIKVVRKPVSKLNLSGAGNYLFPAEKCDDLGLLTEGDAGTKDGEGLLGFDKAKQGSYVVDQRWSLLGFDS</sequence>
<keyword evidence="2" id="KW-1185">Reference proteome</keyword>
<dbReference type="EMBL" id="JABWDY010006076">
    <property type="protein sequence ID" value="KAF5203914.1"/>
    <property type="molecule type" value="Genomic_DNA"/>
</dbReference>
<evidence type="ECO:0000313" key="2">
    <source>
        <dbReference type="Proteomes" id="UP000554482"/>
    </source>
</evidence>
<accession>A0A7J6X2L1</accession>
<protein>
    <submittedName>
        <fullName evidence="1">Uncharacterized protein</fullName>
    </submittedName>
</protein>
<dbReference type="Proteomes" id="UP000554482">
    <property type="component" value="Unassembled WGS sequence"/>
</dbReference>
<organism evidence="1 2">
    <name type="scientific">Thalictrum thalictroides</name>
    <name type="common">Rue-anemone</name>
    <name type="synonym">Anemone thalictroides</name>
    <dbReference type="NCBI Taxonomy" id="46969"/>
    <lineage>
        <taxon>Eukaryota</taxon>
        <taxon>Viridiplantae</taxon>
        <taxon>Streptophyta</taxon>
        <taxon>Embryophyta</taxon>
        <taxon>Tracheophyta</taxon>
        <taxon>Spermatophyta</taxon>
        <taxon>Magnoliopsida</taxon>
        <taxon>Ranunculales</taxon>
        <taxon>Ranunculaceae</taxon>
        <taxon>Thalictroideae</taxon>
        <taxon>Thalictrum</taxon>
    </lineage>
</organism>
<comment type="caution">
    <text evidence="1">The sequence shown here is derived from an EMBL/GenBank/DDBJ whole genome shotgun (WGS) entry which is preliminary data.</text>
</comment>
<reference evidence="1 2" key="1">
    <citation type="submission" date="2020-06" db="EMBL/GenBank/DDBJ databases">
        <title>Transcriptomic and genomic resources for Thalictrum thalictroides and T. hernandezii: Facilitating candidate gene discovery in an emerging model plant lineage.</title>
        <authorList>
            <person name="Arias T."/>
            <person name="Riano-Pachon D.M."/>
            <person name="Di Stilio V.S."/>
        </authorList>
    </citation>
    <scope>NUCLEOTIDE SEQUENCE [LARGE SCALE GENOMIC DNA]</scope>
    <source>
        <strain evidence="2">cv. WT478/WT964</strain>
        <tissue evidence="1">Leaves</tissue>
    </source>
</reference>
<dbReference type="AlphaFoldDB" id="A0A7J6X2L1"/>
<gene>
    <name evidence="1" type="ORF">FRX31_006493</name>
</gene>
<evidence type="ECO:0000313" key="1">
    <source>
        <dbReference type="EMBL" id="KAF5203914.1"/>
    </source>
</evidence>
<proteinExistence type="predicted"/>
<name>A0A7J6X2L1_THATH</name>